<dbReference type="Pfam" id="PF04045">
    <property type="entry name" value="P34-Arc"/>
    <property type="match status" value="1"/>
</dbReference>
<dbReference type="PANTHER" id="PTHR12058:SF0">
    <property type="entry name" value="ACTIN-RELATED PROTEIN 2_3 COMPLEX SUBUNIT 2"/>
    <property type="match status" value="1"/>
</dbReference>
<comment type="subcellular location">
    <subcellularLocation>
        <location evidence="1">Cytoplasm</location>
        <location evidence="1">Cytoskeleton</location>
    </subcellularLocation>
</comment>
<sequence length="1542" mass="172453">MILLESHNVIIQTTLADKVAKPSSLDVLFVDFDGVRFHLSTPDKKTVVQLSMNIRCWDELVAYGALDVLQRAYGTLIKAQTEAEYHISLDIDLEQLPSDEASRDALIKSIALLKRNALAAPFELAFRQQKDLEASGGALGDLMQIHYRDEEAIYIRASPDRVTVIFSTVFREETDRIFGKVFLQEFVDARRQPSIQNAPQVLYTNRDPPLEIRDVPGLRNSEDIGYVTFVLFPRHFSKPDVSYDTISHIQLFRDYLHYHIKCCKAYMHSRMRHRAAEFQKILNRAKTEVAANTERKTVTNISPMDVATASSEEVGTPGSIRITRQGKLRVWVKKALDFFESHPDKPLVLYSAPANVSASTIARLVSAVEIIKREYLKGRDVSAGDASGLHQYNQLLFEQQGSIPVETEDRRDTLHLALSGHSHVKQTFAPQMKITLSTKVRVQLRTAQIPNACDPSDVQGSKGEDAKADEEAGRKWRGKVDFVSKLASIWYMSTDYGTASCHFISASQSQQSSRVSSLRDLRFVALSCLIATAPILRPASPAWSKPAGRSPTFSITACLAARMPRRISTRTVTSSATTHAPAVPQHLETPYDSNIHQLRRHWKWAAFSQFFFTFSPLLAMSDVALIDVENDLVHSTNRVLSRIMQRLLITLTQDRKITPDSWQNVLRRQYQRRDPEASPIGLMSRSKHFVVESSRASTAPPGTLSEAPIDEPEPENEPLEPDHPTSAASSPDNVAEGSVGDPEHISVAKVEEDDSSSEVLETPEKQVDWLDLSMLAKLESLHTLAEWQFQNPLRVRQQMKTDDEQATWRIEPIGYDSKGNAYWLIGSDRLWIQREPPKPDLKRKRKREPGGNSRDANKEQPQSVVKRQRMDRNSRTLGRSPVTSSTRSKAQSQPSSSPRGGRAAKTRANQRLDAQARDLAEFRRQMASSRTRTASMTPRKPTGIRVSARLRGTVAEEDAWQEVPDEWLAGSDTHRGYAKGPPSSLLPSGKQRMKTGLESDDSSISELTELSDGEDGAVGLERDMSEEPVDAAGKDPDVEVEVRRDEVAMLVDPPITPPLPDNFVEWETICVTLEEWENIGQQFEKAPHYAEKALHKVLSQNIVPMITAELREVEKKRRIEEAVVHRKRSSRIAMKEIGKEEERAVIRKRLEEEEKMGRARRLEARQQRDQVGRLKRESARETRRRERELREQYAEADSKFGYCQCSTSDILTAACRPDAPADTVREGTSSILLTAGQSKATTVAPINGTGSGSRSPVENWELDCEVCGRKGINQDDGVPLLCCGICGKWQHIVCHDRQDALAGHPKRNWDAEDFICRQCRLITSKSLSPSHPASFLSPGVNSERGQVSGTQAIYGLPSNHPGNYPNNGYYQNSPSNARYPHDHPDTQTTVPLSSPSSHSYTPRTRPTGVTFAHYQPQRGGFSTSRPTYSVQDASSQHARYTITPHTVSTNGIAPYPPTLHTQTISPSPAGSHEQWFSSSAYPRTTNSYPINGGAPLHAQGVQPYYNGHAHTSYSHMRGAINSTVLGHYAGPQHVPSYQHINE</sequence>
<evidence type="ECO:0000313" key="11">
    <source>
        <dbReference type="EMBL" id="KAG6373300.1"/>
    </source>
</evidence>
<dbReference type="SUPFAM" id="SSF57903">
    <property type="entry name" value="FYVE/PHD zinc finger"/>
    <property type="match status" value="1"/>
</dbReference>
<keyword evidence="4" id="KW-0479">Metal-binding</keyword>
<evidence type="ECO:0000256" key="5">
    <source>
        <dbReference type="ARBA" id="ARBA00022771"/>
    </source>
</evidence>
<feature type="compositionally biased region" description="Acidic residues" evidence="9">
    <location>
        <begin position="708"/>
        <end position="719"/>
    </location>
</feature>
<feature type="compositionally biased region" description="Low complexity" evidence="9">
    <location>
        <begin position="1357"/>
        <end position="1376"/>
    </location>
</feature>
<feature type="region of interest" description="Disordered" evidence="9">
    <location>
        <begin position="1156"/>
        <end position="1185"/>
    </location>
</feature>
<feature type="compositionally biased region" description="Basic and acidic residues" evidence="9">
    <location>
        <begin position="914"/>
        <end position="924"/>
    </location>
</feature>
<dbReference type="InterPro" id="IPR001965">
    <property type="entry name" value="Znf_PHD"/>
</dbReference>
<dbReference type="GO" id="GO:0051015">
    <property type="term" value="F:actin filament binding"/>
    <property type="evidence" value="ECO:0007669"/>
    <property type="project" value="TreeGrafter"/>
</dbReference>
<keyword evidence="8" id="KW-0206">Cytoskeleton</keyword>
<dbReference type="SUPFAM" id="SSF69645">
    <property type="entry name" value="Arp2/3 complex subunits"/>
    <property type="match status" value="2"/>
</dbReference>
<feature type="region of interest" description="Disordered" evidence="9">
    <location>
        <begin position="970"/>
        <end position="1016"/>
    </location>
</feature>
<evidence type="ECO:0000256" key="7">
    <source>
        <dbReference type="ARBA" id="ARBA00023203"/>
    </source>
</evidence>
<keyword evidence="5" id="KW-0863">Zinc-finger</keyword>
<dbReference type="PANTHER" id="PTHR12058">
    <property type="entry name" value="ARP2/3 COMPLEX 34 KDA SUBUNIT"/>
    <property type="match status" value="1"/>
</dbReference>
<comment type="caution">
    <text evidence="11">The sequence shown here is derived from an EMBL/GenBank/DDBJ whole genome shotgun (WGS) entry which is preliminary data.</text>
</comment>
<evidence type="ECO:0000313" key="12">
    <source>
        <dbReference type="Proteomes" id="UP000683000"/>
    </source>
</evidence>
<evidence type="ECO:0000256" key="4">
    <source>
        <dbReference type="ARBA" id="ARBA00022723"/>
    </source>
</evidence>
<evidence type="ECO:0000256" key="1">
    <source>
        <dbReference type="ARBA" id="ARBA00004245"/>
    </source>
</evidence>
<dbReference type="GO" id="GO:0005885">
    <property type="term" value="C:Arp2/3 protein complex"/>
    <property type="evidence" value="ECO:0007669"/>
    <property type="project" value="InterPro"/>
</dbReference>
<feature type="region of interest" description="Disordered" evidence="9">
    <location>
        <begin position="451"/>
        <end position="470"/>
    </location>
</feature>
<feature type="region of interest" description="Disordered" evidence="9">
    <location>
        <begin position="1352"/>
        <end position="1404"/>
    </location>
</feature>
<dbReference type="OrthoDB" id="303107at2759"/>
<dbReference type="Gene3D" id="3.30.40.10">
    <property type="entry name" value="Zinc/RING finger domain, C3HC4 (zinc finger)"/>
    <property type="match status" value="1"/>
</dbReference>
<dbReference type="PROSITE" id="PS01359">
    <property type="entry name" value="ZF_PHD_1"/>
    <property type="match status" value="1"/>
</dbReference>
<evidence type="ECO:0000259" key="10">
    <source>
        <dbReference type="SMART" id="SM00249"/>
    </source>
</evidence>
<dbReference type="FunFam" id="3.30.1460.20:FF:000003">
    <property type="entry name" value="Arp2/3 complex 34 kDa subunit"/>
    <property type="match status" value="1"/>
</dbReference>
<feature type="compositionally biased region" description="Polar residues" evidence="9">
    <location>
        <begin position="926"/>
        <end position="936"/>
    </location>
</feature>
<dbReference type="InterPro" id="IPR019786">
    <property type="entry name" value="Zinc_finger_PHD-type_CS"/>
</dbReference>
<organism evidence="11 12">
    <name type="scientific">Boletus reticuloceps</name>
    <dbReference type="NCBI Taxonomy" id="495285"/>
    <lineage>
        <taxon>Eukaryota</taxon>
        <taxon>Fungi</taxon>
        <taxon>Dikarya</taxon>
        <taxon>Basidiomycota</taxon>
        <taxon>Agaricomycotina</taxon>
        <taxon>Agaricomycetes</taxon>
        <taxon>Agaricomycetidae</taxon>
        <taxon>Boletales</taxon>
        <taxon>Boletineae</taxon>
        <taxon>Boletaceae</taxon>
        <taxon>Boletoideae</taxon>
        <taxon>Boletus</taxon>
    </lineage>
</organism>
<protein>
    <submittedName>
        <fullName evidence="11">Arp2/3 complex, 34 kd subunit p34-Arc-domain-containing protein</fullName>
    </submittedName>
</protein>
<accession>A0A8I2YJM3</accession>
<keyword evidence="3" id="KW-0963">Cytoplasm</keyword>
<gene>
    <name evidence="11" type="ORF">JVT61DRAFT_6438</name>
</gene>
<evidence type="ECO:0000256" key="9">
    <source>
        <dbReference type="SAM" id="MobiDB-lite"/>
    </source>
</evidence>
<dbReference type="GO" id="GO:0005200">
    <property type="term" value="F:structural constituent of cytoskeleton"/>
    <property type="evidence" value="ECO:0007669"/>
    <property type="project" value="TreeGrafter"/>
</dbReference>
<dbReference type="GO" id="GO:0030041">
    <property type="term" value="P:actin filament polymerization"/>
    <property type="evidence" value="ECO:0007669"/>
    <property type="project" value="InterPro"/>
</dbReference>
<feature type="region of interest" description="Disordered" evidence="9">
    <location>
        <begin position="691"/>
        <end position="740"/>
    </location>
</feature>
<feature type="region of interest" description="Disordered" evidence="9">
    <location>
        <begin position="834"/>
        <end position="943"/>
    </location>
</feature>
<dbReference type="SMART" id="SM00249">
    <property type="entry name" value="PHD"/>
    <property type="match status" value="1"/>
</dbReference>
<dbReference type="CDD" id="cd15489">
    <property type="entry name" value="PHD_SF"/>
    <property type="match status" value="1"/>
</dbReference>
<dbReference type="GO" id="GO:0008270">
    <property type="term" value="F:zinc ion binding"/>
    <property type="evidence" value="ECO:0007669"/>
    <property type="project" value="UniProtKB-KW"/>
</dbReference>
<evidence type="ECO:0000256" key="8">
    <source>
        <dbReference type="ARBA" id="ARBA00023212"/>
    </source>
</evidence>
<proteinExistence type="inferred from homology"/>
<feature type="domain" description="Zinc finger PHD-type" evidence="10">
    <location>
        <begin position="1263"/>
        <end position="1320"/>
    </location>
</feature>
<evidence type="ECO:0000256" key="6">
    <source>
        <dbReference type="ARBA" id="ARBA00022833"/>
    </source>
</evidence>
<dbReference type="InterPro" id="IPR011011">
    <property type="entry name" value="Znf_FYVE_PHD"/>
</dbReference>
<feature type="compositionally biased region" description="Polar residues" evidence="9">
    <location>
        <begin position="875"/>
        <end position="898"/>
    </location>
</feature>
<feature type="compositionally biased region" description="Acidic residues" evidence="9">
    <location>
        <begin position="998"/>
        <end position="1015"/>
    </location>
</feature>
<evidence type="ECO:0000256" key="2">
    <source>
        <dbReference type="ARBA" id="ARBA00007192"/>
    </source>
</evidence>
<dbReference type="InterPro" id="IPR007188">
    <property type="entry name" value="ARPC2"/>
</dbReference>
<dbReference type="GO" id="GO:0034314">
    <property type="term" value="P:Arp2/3 complex-mediated actin nucleation"/>
    <property type="evidence" value="ECO:0007669"/>
    <property type="project" value="InterPro"/>
</dbReference>
<keyword evidence="7" id="KW-0009">Actin-binding</keyword>
<evidence type="ECO:0000256" key="3">
    <source>
        <dbReference type="ARBA" id="ARBA00022490"/>
    </source>
</evidence>
<comment type="similarity">
    <text evidence="2">Belongs to the ARPC2 family.</text>
</comment>
<keyword evidence="12" id="KW-1185">Reference proteome</keyword>
<reference evidence="11" key="1">
    <citation type="submission" date="2021-03" db="EMBL/GenBank/DDBJ databases">
        <title>Evolutionary innovations through gain and loss of genes in the ectomycorrhizal Boletales.</title>
        <authorList>
            <person name="Wu G."/>
            <person name="Miyauchi S."/>
            <person name="Morin E."/>
            <person name="Yang Z.-L."/>
            <person name="Xu J."/>
            <person name="Martin F.M."/>
        </authorList>
    </citation>
    <scope>NUCLEOTIDE SEQUENCE</scope>
    <source>
        <strain evidence="11">BR01</strain>
    </source>
</reference>
<name>A0A8I2YJM3_9AGAM</name>
<dbReference type="EMBL" id="JAGFBS010000022">
    <property type="protein sequence ID" value="KAG6373300.1"/>
    <property type="molecule type" value="Genomic_DNA"/>
</dbReference>
<dbReference type="Proteomes" id="UP000683000">
    <property type="component" value="Unassembled WGS sequence"/>
</dbReference>
<keyword evidence="6" id="KW-0862">Zinc</keyword>
<feature type="compositionally biased region" description="Polar residues" evidence="9">
    <location>
        <begin position="1386"/>
        <end position="1404"/>
    </location>
</feature>
<dbReference type="InterPro" id="IPR034666">
    <property type="entry name" value="ARPC2/4"/>
</dbReference>
<dbReference type="Gene3D" id="3.30.1460.20">
    <property type="match status" value="2"/>
</dbReference>
<dbReference type="InterPro" id="IPR013083">
    <property type="entry name" value="Znf_RING/FYVE/PHD"/>
</dbReference>
<dbReference type="FunFam" id="3.30.1460.20:FF:000005">
    <property type="entry name" value="Arp2/3 complex 34 kDa subunit"/>
    <property type="match status" value="1"/>
</dbReference>